<dbReference type="RefSeq" id="WP_324717449.1">
    <property type="nucleotide sequence ID" value="NZ_CP141615.1"/>
</dbReference>
<gene>
    <name evidence="5" type="ORF">U7230_04010</name>
</gene>
<accession>A0ABZ1C1K4</accession>
<keyword evidence="3" id="KW-1133">Transmembrane helix</keyword>
<feature type="region of interest" description="Disordered" evidence="2">
    <location>
        <begin position="413"/>
        <end position="491"/>
    </location>
</feature>
<evidence type="ECO:0000313" key="5">
    <source>
        <dbReference type="EMBL" id="WRP18178.1"/>
    </source>
</evidence>
<dbReference type="SUPFAM" id="SSF58104">
    <property type="entry name" value="Methyl-accepting chemotaxis protein (MCP) signaling domain"/>
    <property type="match status" value="1"/>
</dbReference>
<evidence type="ECO:0000259" key="4">
    <source>
        <dbReference type="PROSITE" id="PS50111"/>
    </source>
</evidence>
<dbReference type="EMBL" id="CP141615">
    <property type="protein sequence ID" value="WRP18178.1"/>
    <property type="molecule type" value="Genomic_DNA"/>
</dbReference>
<feature type="transmembrane region" description="Helical" evidence="3">
    <location>
        <begin position="161"/>
        <end position="182"/>
    </location>
</feature>
<keyword evidence="6" id="KW-1185">Reference proteome</keyword>
<feature type="transmembrane region" description="Helical" evidence="3">
    <location>
        <begin position="33"/>
        <end position="54"/>
    </location>
</feature>
<feature type="domain" description="Methyl-accepting transducer" evidence="4">
    <location>
        <begin position="227"/>
        <end position="359"/>
    </location>
</feature>
<dbReference type="Gene3D" id="1.10.287.950">
    <property type="entry name" value="Methyl-accepting chemotaxis protein"/>
    <property type="match status" value="1"/>
</dbReference>
<feature type="compositionally biased region" description="Basic and acidic residues" evidence="2">
    <location>
        <begin position="419"/>
        <end position="446"/>
    </location>
</feature>
<organism evidence="5 6">
    <name type="scientific">Carboxydichorda subterranea</name>
    <dbReference type="NCBI Taxonomy" id="3109565"/>
    <lineage>
        <taxon>Bacteria</taxon>
        <taxon>Bacillati</taxon>
        <taxon>Bacillota</taxon>
        <taxon>Limnochordia</taxon>
        <taxon>Limnochordales</taxon>
        <taxon>Geochordaceae</taxon>
        <taxon>Carboxydichorda</taxon>
    </lineage>
</organism>
<dbReference type="PROSITE" id="PS50111">
    <property type="entry name" value="CHEMOTAXIS_TRANSDUC_2"/>
    <property type="match status" value="1"/>
</dbReference>
<name>A0ABZ1C1K4_9FIRM</name>
<evidence type="ECO:0000313" key="6">
    <source>
        <dbReference type="Proteomes" id="UP001332192"/>
    </source>
</evidence>
<evidence type="ECO:0000256" key="1">
    <source>
        <dbReference type="PROSITE-ProRule" id="PRU00284"/>
    </source>
</evidence>
<evidence type="ECO:0000256" key="2">
    <source>
        <dbReference type="SAM" id="MobiDB-lite"/>
    </source>
</evidence>
<dbReference type="InterPro" id="IPR004089">
    <property type="entry name" value="MCPsignal_dom"/>
</dbReference>
<evidence type="ECO:0000256" key="3">
    <source>
        <dbReference type="SAM" id="Phobius"/>
    </source>
</evidence>
<protein>
    <recommendedName>
        <fullName evidence="4">Methyl-accepting transducer domain-containing protein</fullName>
    </recommendedName>
</protein>
<proteinExistence type="predicted"/>
<keyword evidence="3" id="KW-0812">Transmembrane</keyword>
<keyword evidence="3" id="KW-0472">Membrane</keyword>
<dbReference type="Proteomes" id="UP001332192">
    <property type="component" value="Chromosome"/>
</dbReference>
<keyword evidence="1" id="KW-0807">Transducer</keyword>
<reference evidence="5 6" key="1">
    <citation type="journal article" date="2024" name="Front. Microbiol.">
        <title>Novel thermophilic genera Geochorda gen. nov. and Carboxydochorda gen. nov. from the deep terrestrial subsurface reveal the ecophysiological diversity in the class Limnochordia.</title>
        <authorList>
            <person name="Karnachuk O.V."/>
            <person name="Lukina A.P."/>
            <person name="Avakyan M.R."/>
            <person name="Kadnikov V.V."/>
            <person name="Begmatov S."/>
            <person name="Beletsky A.V."/>
            <person name="Vlasova K.G."/>
            <person name="Novikov A.A."/>
            <person name="Shcherbakova V.A."/>
            <person name="Mardanov A.V."/>
            <person name="Ravin N.V."/>
        </authorList>
    </citation>
    <scope>NUCLEOTIDE SEQUENCE [LARGE SCALE GENOMIC DNA]</scope>
    <source>
        <strain evidence="5 6">L945</strain>
    </source>
</reference>
<feature type="compositionally biased region" description="Basic and acidic residues" evidence="2">
    <location>
        <begin position="478"/>
        <end position="491"/>
    </location>
</feature>
<sequence length="491" mass="51948">MSQQGERVPSSRVPGVAGVSALAAPSANARRPAGHFVAVTVIVLVLGIGGAIFAGGRVGRNVTDAFAALYDAWDHQSRSLEQLQGEIRGMQQQLTEWGALDQNSGPQAASGVLVISRDQAAELAQRLRSLGSDMDSLRRVIGQRQSIIGQTSERVRRDATASLWSVALGILVAGLIGSVWLARVTVGPMGELRRRLEVADQGQQALASALGSWMGRIGDGVRDWRLVAESQSMALASLRERLDAVASATSAVAGQAEGVARAIEEFDAMAERVRDFGGESKVLALSAAIEGARLEAQGRSVAVVAEELRRVASEAREVVRQVWDLKNRLDEGADRSRRAAAEAGKQIGQIRESLQQVRDEAIRLARGLLALQERAQLAGQAAQGWAAKGAGSRSSLELRAAVDRALSGEMTVRPATAREVSREERVALAQAKGHEEAATATERQEDGPASQGQPRATGPGGEEAPLPPASERTAPPAERAERQEGPAERSA</sequence>